<feature type="region of interest" description="Disordered" evidence="1">
    <location>
        <begin position="1"/>
        <end position="51"/>
    </location>
</feature>
<name>A0A846QJR1_9BACT</name>
<keyword evidence="3" id="KW-1185">Reference proteome</keyword>
<dbReference type="EMBL" id="JAATJA010000003">
    <property type="protein sequence ID" value="NJB69126.1"/>
    <property type="molecule type" value="Genomic_DNA"/>
</dbReference>
<evidence type="ECO:0000256" key="1">
    <source>
        <dbReference type="SAM" id="MobiDB-lite"/>
    </source>
</evidence>
<evidence type="ECO:0000313" key="3">
    <source>
        <dbReference type="Proteomes" id="UP000580856"/>
    </source>
</evidence>
<comment type="caution">
    <text evidence="2">The sequence shown here is derived from an EMBL/GenBank/DDBJ whole genome shotgun (WGS) entry which is preliminary data.</text>
</comment>
<feature type="compositionally biased region" description="Low complexity" evidence="1">
    <location>
        <begin position="1"/>
        <end position="16"/>
    </location>
</feature>
<accession>A0A846QJR1</accession>
<gene>
    <name evidence="2" type="ORF">GGQ74_002820</name>
</gene>
<protein>
    <submittedName>
        <fullName evidence="2">Uncharacterized protein</fullName>
    </submittedName>
</protein>
<proteinExistence type="predicted"/>
<feature type="compositionally biased region" description="Basic and acidic residues" evidence="1">
    <location>
        <begin position="26"/>
        <end position="51"/>
    </location>
</feature>
<organism evidence="2 3">
    <name type="scientific">Desulfobaculum xiamenense</name>
    <dbReference type="NCBI Taxonomy" id="995050"/>
    <lineage>
        <taxon>Bacteria</taxon>
        <taxon>Pseudomonadati</taxon>
        <taxon>Thermodesulfobacteriota</taxon>
        <taxon>Desulfovibrionia</taxon>
        <taxon>Desulfovibrionales</taxon>
        <taxon>Desulfovibrionaceae</taxon>
        <taxon>Desulfobaculum</taxon>
    </lineage>
</organism>
<dbReference type="AlphaFoldDB" id="A0A846QJR1"/>
<reference evidence="2 3" key="1">
    <citation type="submission" date="2020-03" db="EMBL/GenBank/DDBJ databases">
        <title>Genomic Encyclopedia of Type Strains, Phase IV (KMG-IV): sequencing the most valuable type-strain genomes for metagenomic binning, comparative biology and taxonomic classification.</title>
        <authorList>
            <person name="Goeker M."/>
        </authorList>
    </citation>
    <scope>NUCLEOTIDE SEQUENCE [LARGE SCALE GENOMIC DNA]</scope>
    <source>
        <strain evidence="2 3">DSM 24233</strain>
    </source>
</reference>
<dbReference type="RefSeq" id="WP_167942208.1">
    <property type="nucleotide sequence ID" value="NZ_JAATJA010000003.1"/>
</dbReference>
<dbReference type="Proteomes" id="UP000580856">
    <property type="component" value="Unassembled WGS sequence"/>
</dbReference>
<sequence>MTLCRSSISSKTSARSLFSGFTRTLGTDRDAERQSMDRSEKSQPETHTENR</sequence>
<evidence type="ECO:0000313" key="2">
    <source>
        <dbReference type="EMBL" id="NJB69126.1"/>
    </source>
</evidence>